<gene>
    <name evidence="5" type="ORF">ACFORF_08510</name>
</gene>
<dbReference type="InterPro" id="IPR000835">
    <property type="entry name" value="HTH_MarR-typ"/>
</dbReference>
<dbReference type="PROSITE" id="PS50995">
    <property type="entry name" value="HTH_MARR_2"/>
    <property type="match status" value="1"/>
</dbReference>
<dbReference type="PROSITE" id="PS01117">
    <property type="entry name" value="HTH_MARR_1"/>
    <property type="match status" value="1"/>
</dbReference>
<name>A0ABV8CWZ1_9STRE</name>
<keyword evidence="1" id="KW-0805">Transcription regulation</keyword>
<dbReference type="InterPro" id="IPR036388">
    <property type="entry name" value="WH-like_DNA-bd_sf"/>
</dbReference>
<evidence type="ECO:0000259" key="4">
    <source>
        <dbReference type="PROSITE" id="PS50995"/>
    </source>
</evidence>
<dbReference type="InterPro" id="IPR036390">
    <property type="entry name" value="WH_DNA-bd_sf"/>
</dbReference>
<comment type="caution">
    <text evidence="5">The sequence shown here is derived from an EMBL/GenBank/DDBJ whole genome shotgun (WGS) entry which is preliminary data.</text>
</comment>
<dbReference type="PANTHER" id="PTHR42756:SF1">
    <property type="entry name" value="TRANSCRIPTIONAL REPRESSOR OF EMRAB OPERON"/>
    <property type="match status" value="1"/>
</dbReference>
<organism evidence="5 6">
    <name type="scientific">Streptococcus caprae</name>
    <dbReference type="NCBI Taxonomy" id="1640501"/>
    <lineage>
        <taxon>Bacteria</taxon>
        <taxon>Bacillati</taxon>
        <taxon>Bacillota</taxon>
        <taxon>Bacilli</taxon>
        <taxon>Lactobacillales</taxon>
        <taxon>Streptococcaceae</taxon>
        <taxon>Streptococcus</taxon>
    </lineage>
</organism>
<proteinExistence type="predicted"/>
<dbReference type="Gene3D" id="1.10.10.10">
    <property type="entry name" value="Winged helix-like DNA-binding domain superfamily/Winged helix DNA-binding domain"/>
    <property type="match status" value="1"/>
</dbReference>
<feature type="domain" description="HTH marR-type" evidence="4">
    <location>
        <begin position="1"/>
        <end position="142"/>
    </location>
</feature>
<dbReference type="SMART" id="SM00347">
    <property type="entry name" value="HTH_MARR"/>
    <property type="match status" value="1"/>
</dbReference>
<evidence type="ECO:0000313" key="5">
    <source>
        <dbReference type="EMBL" id="MFC3928601.1"/>
    </source>
</evidence>
<protein>
    <submittedName>
        <fullName evidence="5">MarR family winged helix-turn-helix transcriptional regulator</fullName>
    </submittedName>
</protein>
<evidence type="ECO:0000256" key="3">
    <source>
        <dbReference type="ARBA" id="ARBA00023163"/>
    </source>
</evidence>
<dbReference type="RefSeq" id="WP_380427308.1">
    <property type="nucleotide sequence ID" value="NZ_JBHRZV010000050.1"/>
</dbReference>
<accession>A0ABV8CWZ1</accession>
<dbReference type="Pfam" id="PF12802">
    <property type="entry name" value="MarR_2"/>
    <property type="match status" value="1"/>
</dbReference>
<evidence type="ECO:0000313" key="6">
    <source>
        <dbReference type="Proteomes" id="UP001595807"/>
    </source>
</evidence>
<dbReference type="Proteomes" id="UP001595807">
    <property type="component" value="Unassembled WGS sequence"/>
</dbReference>
<dbReference type="EMBL" id="JBHRZV010000050">
    <property type="protein sequence ID" value="MFC3928601.1"/>
    <property type="molecule type" value="Genomic_DNA"/>
</dbReference>
<reference evidence="6" key="1">
    <citation type="journal article" date="2019" name="Int. J. Syst. Evol. Microbiol.">
        <title>The Global Catalogue of Microorganisms (GCM) 10K type strain sequencing project: providing services to taxonomists for standard genome sequencing and annotation.</title>
        <authorList>
            <consortium name="The Broad Institute Genomics Platform"/>
            <consortium name="The Broad Institute Genome Sequencing Center for Infectious Disease"/>
            <person name="Wu L."/>
            <person name="Ma J."/>
        </authorList>
    </citation>
    <scope>NUCLEOTIDE SEQUENCE [LARGE SCALE GENOMIC DNA]</scope>
    <source>
        <strain evidence="6">CCUG 67170</strain>
    </source>
</reference>
<evidence type="ECO:0000256" key="1">
    <source>
        <dbReference type="ARBA" id="ARBA00023015"/>
    </source>
</evidence>
<keyword evidence="3" id="KW-0804">Transcription</keyword>
<keyword evidence="2" id="KW-0238">DNA-binding</keyword>
<keyword evidence="6" id="KW-1185">Reference proteome</keyword>
<dbReference type="SUPFAM" id="SSF46785">
    <property type="entry name" value="Winged helix' DNA-binding domain"/>
    <property type="match status" value="1"/>
</dbReference>
<dbReference type="PANTHER" id="PTHR42756">
    <property type="entry name" value="TRANSCRIPTIONAL REGULATOR, MARR"/>
    <property type="match status" value="1"/>
</dbReference>
<dbReference type="InterPro" id="IPR023187">
    <property type="entry name" value="Tscrpt_reg_MarR-type_CS"/>
</dbReference>
<evidence type="ECO:0000256" key="2">
    <source>
        <dbReference type="ARBA" id="ARBA00023125"/>
    </source>
</evidence>
<sequence>MGAHGENPFQQIRSFINEMEQYVADEAKRFGADHLSGPQGFVLMHLVKHPDQVFSIKDFEDCLNLSKSVTSNLIKRMEKNGFVLVVPSAKDKRVKHVLLTDYGREQSVKLEGFLGHVHKVMLQGIRKEDAAVAKQVFQQLKANIRAEQDQKVQD</sequence>